<dbReference type="Proteomes" id="UP000265631">
    <property type="component" value="Unassembled WGS sequence"/>
</dbReference>
<dbReference type="AlphaFoldDB" id="A0A395MEI8"/>
<evidence type="ECO:0000313" key="3">
    <source>
        <dbReference type="Proteomes" id="UP000265631"/>
    </source>
</evidence>
<proteinExistence type="predicted"/>
<sequence>MLMTANSSDTLRPDNATTVLENPTIATVPETQAALGSAQLDLCDITASVEVAVAVDSPEVASPSLPQAPVTDPHHSSEADDTIFDEASLEEMAMTVDPDLVNSVTNGDTHPLAGVFEAGKKKRGIGSIAYTPRKSGRISGLYERRISVGRCIIPFQPDLEVKENAVSIWIEIHPPGERHPSFYATSARYEDPANRLAFRVVYTDLSSGQEVDEYAFRPTYSAVCRANTLVDILWDGKSDEDIMQIPRRYLEVTALKAKAKPYLETFVKGGYTDTLLGLEEEENDIDED</sequence>
<keyword evidence="3" id="KW-1185">Reference proteome</keyword>
<accession>A0A395MEI8</accession>
<dbReference type="STRING" id="2594813.A0A395MEI8"/>
<feature type="region of interest" description="Disordered" evidence="1">
    <location>
        <begin position="58"/>
        <end position="78"/>
    </location>
</feature>
<evidence type="ECO:0000313" key="2">
    <source>
        <dbReference type="EMBL" id="RFN46352.1"/>
    </source>
</evidence>
<dbReference type="EMBL" id="PXXK01000305">
    <property type="protein sequence ID" value="RFN46352.1"/>
    <property type="molecule type" value="Genomic_DNA"/>
</dbReference>
<organism evidence="2 3">
    <name type="scientific">Fusarium flagelliforme</name>
    <dbReference type="NCBI Taxonomy" id="2675880"/>
    <lineage>
        <taxon>Eukaryota</taxon>
        <taxon>Fungi</taxon>
        <taxon>Dikarya</taxon>
        <taxon>Ascomycota</taxon>
        <taxon>Pezizomycotina</taxon>
        <taxon>Sordariomycetes</taxon>
        <taxon>Hypocreomycetidae</taxon>
        <taxon>Hypocreales</taxon>
        <taxon>Nectriaceae</taxon>
        <taxon>Fusarium</taxon>
        <taxon>Fusarium incarnatum-equiseti species complex</taxon>
    </lineage>
</organism>
<comment type="caution">
    <text evidence="2">The sequence shown here is derived from an EMBL/GenBank/DDBJ whole genome shotgun (WGS) entry which is preliminary data.</text>
</comment>
<gene>
    <name evidence="2" type="ORF">FIE12Z_9389</name>
</gene>
<reference evidence="2 3" key="1">
    <citation type="journal article" date="2018" name="PLoS Pathog.">
        <title>Evolution of structural diversity of trichothecenes, a family of toxins produced by plant pathogenic and entomopathogenic fungi.</title>
        <authorList>
            <person name="Proctor R.H."/>
            <person name="McCormick S.P."/>
            <person name="Kim H.S."/>
            <person name="Cardoza R.E."/>
            <person name="Stanley A.M."/>
            <person name="Lindo L."/>
            <person name="Kelly A."/>
            <person name="Brown D.W."/>
            <person name="Lee T."/>
            <person name="Vaughan M.M."/>
            <person name="Alexander N.J."/>
            <person name="Busman M."/>
            <person name="Gutierrez S."/>
        </authorList>
    </citation>
    <scope>NUCLEOTIDE SEQUENCE [LARGE SCALE GENOMIC DNA]</scope>
    <source>
        <strain evidence="2 3">NRRL 13405</strain>
    </source>
</reference>
<protein>
    <submittedName>
        <fullName evidence="2">Uncharacterized protein</fullName>
    </submittedName>
</protein>
<name>A0A395MEI8_9HYPO</name>
<evidence type="ECO:0000256" key="1">
    <source>
        <dbReference type="SAM" id="MobiDB-lite"/>
    </source>
</evidence>